<reference evidence="1" key="1">
    <citation type="journal article" date="2023" name="Science">
        <title>Genome structures resolve the early diversification of teleost fishes.</title>
        <authorList>
            <person name="Parey E."/>
            <person name="Louis A."/>
            <person name="Montfort J."/>
            <person name="Bouchez O."/>
            <person name="Roques C."/>
            <person name="Iampietro C."/>
            <person name="Lluch J."/>
            <person name="Castinel A."/>
            <person name="Donnadieu C."/>
            <person name="Desvignes T."/>
            <person name="Floi Bucao C."/>
            <person name="Jouanno E."/>
            <person name="Wen M."/>
            <person name="Mejri S."/>
            <person name="Dirks R."/>
            <person name="Jansen H."/>
            <person name="Henkel C."/>
            <person name="Chen W.J."/>
            <person name="Zahm M."/>
            <person name="Cabau C."/>
            <person name="Klopp C."/>
            <person name="Thompson A.W."/>
            <person name="Robinson-Rechavi M."/>
            <person name="Braasch I."/>
            <person name="Lecointre G."/>
            <person name="Bobe J."/>
            <person name="Postlethwait J.H."/>
            <person name="Berthelot C."/>
            <person name="Roest Crollius H."/>
            <person name="Guiguen Y."/>
        </authorList>
    </citation>
    <scope>NUCLEOTIDE SEQUENCE</scope>
    <source>
        <strain evidence="1">NC1722</strain>
    </source>
</reference>
<dbReference type="EMBL" id="JAINUG010000044">
    <property type="protein sequence ID" value="KAJ8406149.1"/>
    <property type="molecule type" value="Genomic_DNA"/>
</dbReference>
<gene>
    <name evidence="1" type="ORF">AAFF_G00303800</name>
</gene>
<accession>A0AAD7SNW6</accession>
<dbReference type="Proteomes" id="UP001221898">
    <property type="component" value="Unassembled WGS sequence"/>
</dbReference>
<dbReference type="InterPro" id="IPR040958">
    <property type="entry name" value="SNAD1"/>
</dbReference>
<organism evidence="1 2">
    <name type="scientific">Aldrovandia affinis</name>
    <dbReference type="NCBI Taxonomy" id="143900"/>
    <lineage>
        <taxon>Eukaryota</taxon>
        <taxon>Metazoa</taxon>
        <taxon>Chordata</taxon>
        <taxon>Craniata</taxon>
        <taxon>Vertebrata</taxon>
        <taxon>Euteleostomi</taxon>
        <taxon>Actinopterygii</taxon>
        <taxon>Neopterygii</taxon>
        <taxon>Teleostei</taxon>
        <taxon>Notacanthiformes</taxon>
        <taxon>Halosauridae</taxon>
        <taxon>Aldrovandia</taxon>
    </lineage>
</organism>
<sequence>MLSSGRRTSTTIRCDVPVDSRRWKYPINGQVAFALNIPHDECIHDLDHNFLKNDIPGGTDHAEYRLLVLPDRGEENTPMHHLLNRRRAQNDCLVFFSTYTPCMSMCTNAFHGKRILDHLQIFHNWGREFKAFVFYDIYDTDKDKTKETVLNSLRAIHNKGDIPVFRCNSYNGQNHCFNCMNNEVAHCFWGWDQRIG</sequence>
<evidence type="ECO:0000313" key="1">
    <source>
        <dbReference type="EMBL" id="KAJ8406149.1"/>
    </source>
</evidence>
<name>A0AAD7SNW6_9TELE</name>
<dbReference type="AlphaFoldDB" id="A0AAD7SNW6"/>
<dbReference type="Pfam" id="PF18744">
    <property type="entry name" value="SNAD1"/>
    <property type="match status" value="1"/>
</dbReference>
<keyword evidence="2" id="KW-1185">Reference proteome</keyword>
<protein>
    <submittedName>
        <fullName evidence="1">Uncharacterized protein</fullName>
    </submittedName>
</protein>
<proteinExistence type="predicted"/>
<evidence type="ECO:0000313" key="2">
    <source>
        <dbReference type="Proteomes" id="UP001221898"/>
    </source>
</evidence>
<comment type="caution">
    <text evidence="1">The sequence shown here is derived from an EMBL/GenBank/DDBJ whole genome shotgun (WGS) entry which is preliminary data.</text>
</comment>